<dbReference type="SMART" id="SM00642">
    <property type="entry name" value="Aamy"/>
    <property type="match status" value="1"/>
</dbReference>
<dbReference type="PANTHER" id="PTHR43002">
    <property type="entry name" value="GLYCOGEN DEBRANCHING ENZYME"/>
    <property type="match status" value="1"/>
</dbReference>
<feature type="region of interest" description="Disordered" evidence="4">
    <location>
        <begin position="475"/>
        <end position="494"/>
    </location>
</feature>
<dbReference type="CDD" id="cd02856">
    <property type="entry name" value="E_set_GDE_Isoamylase_N"/>
    <property type="match status" value="1"/>
</dbReference>
<dbReference type="InterPro" id="IPR013783">
    <property type="entry name" value="Ig-like_fold"/>
</dbReference>
<dbReference type="CDD" id="cd11326">
    <property type="entry name" value="AmyAc_Glg_debranch"/>
    <property type="match status" value="1"/>
</dbReference>
<gene>
    <name evidence="6" type="ordered locus">Acry_2937</name>
</gene>
<dbReference type="HOGENOM" id="CLU_011725_1_1_5"/>
<dbReference type="SUPFAM" id="SSF81296">
    <property type="entry name" value="E set domains"/>
    <property type="match status" value="1"/>
</dbReference>
<keyword evidence="2" id="KW-0378">Hydrolase</keyword>
<dbReference type="SUPFAM" id="SSF51445">
    <property type="entry name" value="(Trans)glycosidases"/>
    <property type="match status" value="1"/>
</dbReference>
<dbReference type="NCBIfam" id="TIGR02100">
    <property type="entry name" value="glgX_debranch"/>
    <property type="match status" value="1"/>
</dbReference>
<accession>A5G2P5</accession>
<dbReference type="STRING" id="349163.Acry_2937"/>
<protein>
    <submittedName>
        <fullName evidence="6">Glycogen debranching enzyme GlgX</fullName>
    </submittedName>
</protein>
<evidence type="ECO:0000313" key="7">
    <source>
        <dbReference type="Proteomes" id="UP000000245"/>
    </source>
</evidence>
<evidence type="ECO:0000256" key="2">
    <source>
        <dbReference type="ARBA" id="ARBA00022801"/>
    </source>
</evidence>
<reference evidence="6 7" key="1">
    <citation type="submission" date="2007-05" db="EMBL/GenBank/DDBJ databases">
        <title>Complete sequence of chromosome of Acidiphilium cryptum JF-5.</title>
        <authorList>
            <consortium name="US DOE Joint Genome Institute"/>
            <person name="Copeland A."/>
            <person name="Lucas S."/>
            <person name="Lapidus A."/>
            <person name="Barry K."/>
            <person name="Detter J.C."/>
            <person name="Glavina del Rio T."/>
            <person name="Hammon N."/>
            <person name="Israni S."/>
            <person name="Dalin E."/>
            <person name="Tice H."/>
            <person name="Pitluck S."/>
            <person name="Sims D."/>
            <person name="Brettin T."/>
            <person name="Bruce D."/>
            <person name="Han C."/>
            <person name="Schmutz J."/>
            <person name="Larimer F."/>
            <person name="Land M."/>
            <person name="Hauser L."/>
            <person name="Kyrpides N."/>
            <person name="Kim E."/>
            <person name="Magnuson T."/>
            <person name="Richardson P."/>
        </authorList>
    </citation>
    <scope>NUCLEOTIDE SEQUENCE [LARGE SCALE GENOMIC DNA]</scope>
    <source>
        <strain evidence="6 7">JF-5</strain>
    </source>
</reference>
<evidence type="ECO:0000256" key="4">
    <source>
        <dbReference type="SAM" id="MobiDB-lite"/>
    </source>
</evidence>
<dbReference type="InterPro" id="IPR006047">
    <property type="entry name" value="GH13_cat_dom"/>
</dbReference>
<dbReference type="InterPro" id="IPR044505">
    <property type="entry name" value="GlgX_Isoamylase_N_E_set"/>
</dbReference>
<dbReference type="Proteomes" id="UP000000245">
    <property type="component" value="Chromosome"/>
</dbReference>
<dbReference type="KEGG" id="acr:Acry_2937"/>
<dbReference type="AlphaFoldDB" id="A5G2P5"/>
<dbReference type="Gene3D" id="2.60.40.10">
    <property type="entry name" value="Immunoglobulins"/>
    <property type="match status" value="1"/>
</dbReference>
<organism evidence="6 7">
    <name type="scientific">Acidiphilium cryptum (strain JF-5)</name>
    <dbReference type="NCBI Taxonomy" id="349163"/>
    <lineage>
        <taxon>Bacteria</taxon>
        <taxon>Pseudomonadati</taxon>
        <taxon>Pseudomonadota</taxon>
        <taxon>Alphaproteobacteria</taxon>
        <taxon>Acetobacterales</taxon>
        <taxon>Acidocellaceae</taxon>
        <taxon>Acidiphilium</taxon>
    </lineage>
</organism>
<evidence type="ECO:0000259" key="5">
    <source>
        <dbReference type="SMART" id="SM00642"/>
    </source>
</evidence>
<feature type="compositionally biased region" description="Basic and acidic residues" evidence="4">
    <location>
        <begin position="475"/>
        <end position="485"/>
    </location>
</feature>
<keyword evidence="7" id="KW-1185">Reference proteome</keyword>
<name>A5G2P5_ACICJ</name>
<dbReference type="Pfam" id="PF02922">
    <property type="entry name" value="CBM_48"/>
    <property type="match status" value="1"/>
</dbReference>
<feature type="domain" description="Glycosyl hydrolase family 13 catalytic" evidence="5">
    <location>
        <begin position="137"/>
        <end position="578"/>
    </location>
</feature>
<comment type="similarity">
    <text evidence="1">Belongs to the glycosyl hydrolase 13 family.</text>
</comment>
<dbReference type="CAZy" id="GH13">
    <property type="family name" value="Glycoside Hydrolase Family 13"/>
</dbReference>
<evidence type="ECO:0000256" key="1">
    <source>
        <dbReference type="ARBA" id="ARBA00008061"/>
    </source>
</evidence>
<dbReference type="GO" id="GO:0005980">
    <property type="term" value="P:glycogen catabolic process"/>
    <property type="evidence" value="ECO:0007669"/>
    <property type="project" value="InterPro"/>
</dbReference>
<dbReference type="InterPro" id="IPR013780">
    <property type="entry name" value="Glyco_hydro_b"/>
</dbReference>
<dbReference type="InterPro" id="IPR004193">
    <property type="entry name" value="Glyco_hydro_13_N"/>
</dbReference>
<dbReference type="RefSeq" id="WP_012040423.1">
    <property type="nucleotide sequence ID" value="NC_009484.1"/>
</dbReference>
<evidence type="ECO:0000313" key="6">
    <source>
        <dbReference type="EMBL" id="ABQ32127.1"/>
    </source>
</evidence>
<dbReference type="SUPFAM" id="SSF51011">
    <property type="entry name" value="Glycosyl hydrolase domain"/>
    <property type="match status" value="1"/>
</dbReference>
<proteinExistence type="inferred from homology"/>
<dbReference type="InterPro" id="IPR017853">
    <property type="entry name" value="GH"/>
</dbReference>
<dbReference type="InterPro" id="IPR011837">
    <property type="entry name" value="Glycogen_debranch_GlgX"/>
</dbReference>
<dbReference type="Gene3D" id="2.60.40.1180">
    <property type="entry name" value="Golgi alpha-mannosidase II"/>
    <property type="match status" value="1"/>
</dbReference>
<keyword evidence="3" id="KW-0326">Glycosidase</keyword>
<dbReference type="GO" id="GO:0004135">
    <property type="term" value="F:amylo-alpha-1,6-glucosidase activity"/>
    <property type="evidence" value="ECO:0007669"/>
    <property type="project" value="InterPro"/>
</dbReference>
<dbReference type="EMBL" id="CP000697">
    <property type="protein sequence ID" value="ABQ32127.1"/>
    <property type="molecule type" value="Genomic_DNA"/>
</dbReference>
<dbReference type="CAZy" id="CBM48">
    <property type="family name" value="Carbohydrate-Binding Module Family 48"/>
</dbReference>
<dbReference type="InterPro" id="IPR014756">
    <property type="entry name" value="Ig_E-set"/>
</dbReference>
<sequence length="703" mass="78902">MASLPKCMTAGRCDPLGATWDGFGVNFAVFSANADRIELCVFDRSGRREIARYDLPDCTDEVFHGYLPDALPGLVYGYRAHGPYQPELGHRFNPNKLLLDPYARALIGEVRWSDTLFGYRPGATRADLSFDRRDSAQAMPKAVVLTDDATWGDDRKPLLGWAETVIYEAHIRGLTRQRADLPEDRRGTFAALRDPRMIDHLVRLGITAIELLPVHAILQDRFLVERRLSNYWGYSTLSFFAPERRYFAEPDNPDDELRATVRRLHEAGIEIILDVVYNHTCEGDETGPTLSWRGLDNASYYRLMPGHQRRCVNHTGCGNTVNIAHPRVLQMVTDSLRHWATRFRIDGFRFDLATTLGREADDFDPSAGFFDAIRQDPVLSRLKLIAEPWDLGPGGYQLGNYPPGFAEWNAAFRDGARRFWRGDPGQRPEIARRLMGSPELFDRRRRRPSASVNFVTAHDGFTLRDLVSYSERHNFANGEDNRDGAEDNVSSNWGVEGETADGAINALRDRVRRALLATLFSSYGTPMLLAGDEINRTQRGNNNAYCQDNELSWLDWTALDDESGTGMLGFVTALAAVRRRYPSLRSAVFLHGIGMIADDLPDTAWFDEAGNPLDSHAWSDAAARLLVLRRATASERRREATLLLLNASEDDRVFTLPAPAFAWIVEIDSARAEQSRRPVDGPDLTVAARSMMILGAELAPPTA</sequence>
<evidence type="ECO:0000256" key="3">
    <source>
        <dbReference type="ARBA" id="ARBA00023295"/>
    </source>
</evidence>
<dbReference type="Gene3D" id="3.20.20.80">
    <property type="entry name" value="Glycosidases"/>
    <property type="match status" value="1"/>
</dbReference>
<dbReference type="eggNOG" id="COG1523">
    <property type="taxonomic scope" value="Bacteria"/>
</dbReference>